<dbReference type="GO" id="GO:0006508">
    <property type="term" value="P:proteolysis"/>
    <property type="evidence" value="ECO:0007669"/>
    <property type="project" value="UniProtKB-KW"/>
</dbReference>
<dbReference type="Pfam" id="PF01551">
    <property type="entry name" value="Peptidase_M23"/>
    <property type="match status" value="1"/>
</dbReference>
<dbReference type="EMBL" id="SHBP01000033">
    <property type="protein sequence ID" value="RZO17926.1"/>
    <property type="molecule type" value="Genomic_DNA"/>
</dbReference>
<feature type="non-terminal residue" evidence="8">
    <location>
        <position position="1"/>
    </location>
</feature>
<proteinExistence type="predicted"/>
<evidence type="ECO:0000259" key="7">
    <source>
        <dbReference type="Pfam" id="PF01551"/>
    </source>
</evidence>
<evidence type="ECO:0000256" key="4">
    <source>
        <dbReference type="ARBA" id="ARBA00022801"/>
    </source>
</evidence>
<evidence type="ECO:0000313" key="9">
    <source>
        <dbReference type="Proteomes" id="UP000315889"/>
    </source>
</evidence>
<dbReference type="Gene3D" id="3.10.450.350">
    <property type="match status" value="1"/>
</dbReference>
<keyword evidence="4" id="KW-0378">Hydrolase</keyword>
<dbReference type="PANTHER" id="PTHR21666">
    <property type="entry name" value="PEPTIDASE-RELATED"/>
    <property type="match status" value="1"/>
</dbReference>
<dbReference type="Proteomes" id="UP000315889">
    <property type="component" value="Unassembled WGS sequence"/>
</dbReference>
<dbReference type="CDD" id="cd12797">
    <property type="entry name" value="M23_peptidase"/>
    <property type="match status" value="1"/>
</dbReference>
<evidence type="ECO:0000256" key="2">
    <source>
        <dbReference type="ARBA" id="ARBA00022670"/>
    </source>
</evidence>
<comment type="caution">
    <text evidence="8">The sequence shown here is derived from an EMBL/GenBank/DDBJ whole genome shotgun (WGS) entry which is preliminary data.</text>
</comment>
<comment type="cofactor">
    <cofactor evidence="1">
        <name>Zn(2+)</name>
        <dbReference type="ChEBI" id="CHEBI:29105"/>
    </cofactor>
</comment>
<evidence type="ECO:0000313" key="8">
    <source>
        <dbReference type="EMBL" id="RZO17926.1"/>
    </source>
</evidence>
<dbReference type="PANTHER" id="PTHR21666:SF288">
    <property type="entry name" value="CELL DIVISION PROTEIN YTFB"/>
    <property type="match status" value="1"/>
</dbReference>
<keyword evidence="5" id="KW-0862">Zinc</keyword>
<keyword evidence="6" id="KW-0482">Metalloprotease</keyword>
<dbReference type="AlphaFoldDB" id="A0A520M9M0"/>
<accession>A0A520M9M0</accession>
<keyword evidence="3" id="KW-0479">Metal-binding</keyword>
<keyword evidence="2" id="KW-0645">Protease</keyword>
<protein>
    <submittedName>
        <fullName evidence="8">M23 family metallopeptidase</fullName>
    </submittedName>
</protein>
<organism evidence="8 9">
    <name type="scientific">SAR92 clade bacterium</name>
    <dbReference type="NCBI Taxonomy" id="2315479"/>
    <lineage>
        <taxon>Bacteria</taxon>
        <taxon>Pseudomonadati</taxon>
        <taxon>Pseudomonadota</taxon>
        <taxon>Gammaproteobacteria</taxon>
        <taxon>Cellvibrionales</taxon>
        <taxon>Porticoccaceae</taxon>
        <taxon>SAR92 clade</taxon>
    </lineage>
</organism>
<dbReference type="GO" id="GO:0004222">
    <property type="term" value="F:metalloendopeptidase activity"/>
    <property type="evidence" value="ECO:0007669"/>
    <property type="project" value="TreeGrafter"/>
</dbReference>
<sequence length="131" mass="14737">VYAAGGGKVIEAGFDKYNGNYVFLQHGQTYITKYLHLNKRKVRRGQTVKQRQLIGTVGSTGYSTGNHLHYEFLVNGVHRNPRTVKLPQAKPIAENERMVFRQTVEPMLSQLAEYQDKSQLALVEGNSSNAN</sequence>
<evidence type="ECO:0000256" key="1">
    <source>
        <dbReference type="ARBA" id="ARBA00001947"/>
    </source>
</evidence>
<evidence type="ECO:0000256" key="6">
    <source>
        <dbReference type="ARBA" id="ARBA00023049"/>
    </source>
</evidence>
<reference evidence="8 9" key="1">
    <citation type="submission" date="2019-02" db="EMBL/GenBank/DDBJ databases">
        <title>Prokaryotic population dynamics and viral predation in marine succession experiment using metagenomics: the confinement effect.</title>
        <authorList>
            <person name="Haro-Moreno J.M."/>
            <person name="Rodriguez-Valera F."/>
            <person name="Lopez-Perez M."/>
        </authorList>
    </citation>
    <scope>NUCLEOTIDE SEQUENCE [LARGE SCALE GENOMIC DNA]</scope>
    <source>
        <strain evidence="8">MED-G170</strain>
    </source>
</reference>
<dbReference type="SUPFAM" id="SSF51261">
    <property type="entry name" value="Duplicated hybrid motif"/>
    <property type="match status" value="1"/>
</dbReference>
<evidence type="ECO:0000256" key="5">
    <source>
        <dbReference type="ARBA" id="ARBA00022833"/>
    </source>
</evidence>
<name>A0A520M9M0_9GAMM</name>
<feature type="domain" description="M23ase beta-sheet core" evidence="7">
    <location>
        <begin position="1"/>
        <end position="81"/>
    </location>
</feature>
<gene>
    <name evidence="8" type="ORF">EVB03_10140</name>
</gene>
<evidence type="ECO:0000256" key="3">
    <source>
        <dbReference type="ARBA" id="ARBA00022723"/>
    </source>
</evidence>
<dbReference type="InterPro" id="IPR011055">
    <property type="entry name" value="Dup_hybrid_motif"/>
</dbReference>
<dbReference type="InterPro" id="IPR016047">
    <property type="entry name" value="M23ase_b-sheet_dom"/>
</dbReference>
<dbReference type="Gene3D" id="2.70.70.10">
    <property type="entry name" value="Glucose Permease (Domain IIA)"/>
    <property type="match status" value="1"/>
</dbReference>
<dbReference type="GO" id="GO:0046872">
    <property type="term" value="F:metal ion binding"/>
    <property type="evidence" value="ECO:0007669"/>
    <property type="project" value="UniProtKB-KW"/>
</dbReference>
<dbReference type="InterPro" id="IPR050570">
    <property type="entry name" value="Cell_wall_metabolism_enzyme"/>
</dbReference>